<gene>
    <name evidence="2" type="ORF">EPI10_027878</name>
</gene>
<dbReference type="Pfam" id="PF00078">
    <property type="entry name" value="RVT_1"/>
    <property type="match status" value="1"/>
</dbReference>
<evidence type="ECO:0000313" key="3">
    <source>
        <dbReference type="Proteomes" id="UP000325315"/>
    </source>
</evidence>
<proteinExistence type="predicted"/>
<feature type="domain" description="Integrase catalytic" evidence="1">
    <location>
        <begin position="238"/>
        <end position="334"/>
    </location>
</feature>
<evidence type="ECO:0000313" key="2">
    <source>
        <dbReference type="EMBL" id="KAA3461301.1"/>
    </source>
</evidence>
<dbReference type="OrthoDB" id="1738562at2759"/>
<organism evidence="2 3">
    <name type="scientific">Gossypium australe</name>
    <dbReference type="NCBI Taxonomy" id="47621"/>
    <lineage>
        <taxon>Eukaryota</taxon>
        <taxon>Viridiplantae</taxon>
        <taxon>Streptophyta</taxon>
        <taxon>Embryophyta</taxon>
        <taxon>Tracheophyta</taxon>
        <taxon>Spermatophyta</taxon>
        <taxon>Magnoliopsida</taxon>
        <taxon>eudicotyledons</taxon>
        <taxon>Gunneridae</taxon>
        <taxon>Pentapetalae</taxon>
        <taxon>rosids</taxon>
        <taxon>malvids</taxon>
        <taxon>Malvales</taxon>
        <taxon>Malvaceae</taxon>
        <taxon>Malvoideae</taxon>
        <taxon>Gossypium</taxon>
    </lineage>
</organism>
<dbReference type="InterPro" id="IPR053134">
    <property type="entry name" value="RNA-dir_DNA_polymerase"/>
</dbReference>
<dbReference type="InterPro" id="IPR043502">
    <property type="entry name" value="DNA/RNA_pol_sf"/>
</dbReference>
<dbReference type="EMBL" id="SMMG02000009">
    <property type="protein sequence ID" value="KAA3461301.1"/>
    <property type="molecule type" value="Genomic_DNA"/>
</dbReference>
<dbReference type="SUPFAM" id="SSF53098">
    <property type="entry name" value="Ribonuclease H-like"/>
    <property type="match status" value="1"/>
</dbReference>
<accession>A0A5B6UT68</accession>
<dbReference type="GO" id="GO:0015074">
    <property type="term" value="P:DNA integration"/>
    <property type="evidence" value="ECO:0007669"/>
    <property type="project" value="InterPro"/>
</dbReference>
<dbReference type="InterPro" id="IPR012337">
    <property type="entry name" value="RNaseH-like_sf"/>
</dbReference>
<name>A0A5B6UT68_9ROSI</name>
<dbReference type="GO" id="GO:0003676">
    <property type="term" value="F:nucleic acid binding"/>
    <property type="evidence" value="ECO:0007669"/>
    <property type="project" value="InterPro"/>
</dbReference>
<dbReference type="Gene3D" id="3.10.10.10">
    <property type="entry name" value="HIV Type 1 Reverse Transcriptase, subunit A, domain 1"/>
    <property type="match status" value="1"/>
</dbReference>
<dbReference type="AlphaFoldDB" id="A0A5B6UT68"/>
<dbReference type="PROSITE" id="PS50994">
    <property type="entry name" value="INTEGRASE"/>
    <property type="match status" value="1"/>
</dbReference>
<evidence type="ECO:0000259" key="1">
    <source>
        <dbReference type="PROSITE" id="PS50994"/>
    </source>
</evidence>
<comment type="caution">
    <text evidence="2">The sequence shown here is derived from an EMBL/GenBank/DDBJ whole genome shotgun (WGS) entry which is preliminary data.</text>
</comment>
<dbReference type="InterPro" id="IPR000477">
    <property type="entry name" value="RT_dom"/>
</dbReference>
<protein>
    <submittedName>
        <fullName evidence="2">Retrovirus-related Pol polyprotein from transposon 17.6</fullName>
    </submittedName>
</protein>
<dbReference type="Gene3D" id="3.30.420.10">
    <property type="entry name" value="Ribonuclease H-like superfamily/Ribonuclease H"/>
    <property type="match status" value="1"/>
</dbReference>
<keyword evidence="3" id="KW-1185">Reference proteome</keyword>
<reference evidence="3" key="1">
    <citation type="journal article" date="2019" name="Plant Biotechnol. J.">
        <title>Genome sequencing of the Australian wild diploid species Gossypium australe highlights disease resistance and delayed gland morphogenesis.</title>
        <authorList>
            <person name="Cai Y."/>
            <person name="Cai X."/>
            <person name="Wang Q."/>
            <person name="Wang P."/>
            <person name="Zhang Y."/>
            <person name="Cai C."/>
            <person name="Xu Y."/>
            <person name="Wang K."/>
            <person name="Zhou Z."/>
            <person name="Wang C."/>
            <person name="Geng S."/>
            <person name="Li B."/>
            <person name="Dong Q."/>
            <person name="Hou Y."/>
            <person name="Wang H."/>
            <person name="Ai P."/>
            <person name="Liu Z."/>
            <person name="Yi F."/>
            <person name="Sun M."/>
            <person name="An G."/>
            <person name="Cheng J."/>
            <person name="Zhang Y."/>
            <person name="Shi Q."/>
            <person name="Xie Y."/>
            <person name="Shi X."/>
            <person name="Chang Y."/>
            <person name="Huang F."/>
            <person name="Chen Y."/>
            <person name="Hong S."/>
            <person name="Mi L."/>
            <person name="Sun Q."/>
            <person name="Zhang L."/>
            <person name="Zhou B."/>
            <person name="Peng R."/>
            <person name="Zhang X."/>
            <person name="Liu F."/>
        </authorList>
    </citation>
    <scope>NUCLEOTIDE SEQUENCE [LARGE SCALE GENOMIC DNA]</scope>
    <source>
        <strain evidence="3">cv. PA1801</strain>
    </source>
</reference>
<dbReference type="CDD" id="cd01647">
    <property type="entry name" value="RT_LTR"/>
    <property type="match status" value="1"/>
</dbReference>
<sequence>MEANSKDYLSIEEPPKLELNVLPSHLKYVYLGNNSTLPMIVSVELTEHQEELLIKVLKEFKKGICWTIVDIRGISPSFFMQKIIMEEDSSWVSLVQCIPKKGGIMIVENERNELISTRTIMGWRICIDYRKLNKATQKDNFLFPFMDQMLDRMVGNGYECFLDGYSRYNQIIVAPKDQHKMTFTCPYGTFAFRQIPFGLCHAPITFQRCVMALFTDMVENFVEWVEAEAYPTNDAKLGTPRAIVSYKGSHFVHKWLKCLLDKYDLKHKIATAYHPQSNGKVELVIREIKGILEKVFRLNRRDWSWRLDDALWAYRKSFKMLLGITPYRLVFEKTCHLLLELENKAHWALK</sequence>
<dbReference type="InterPro" id="IPR001584">
    <property type="entry name" value="Integrase_cat-core"/>
</dbReference>
<dbReference type="InterPro" id="IPR036397">
    <property type="entry name" value="RNaseH_sf"/>
</dbReference>
<dbReference type="SUPFAM" id="SSF56672">
    <property type="entry name" value="DNA/RNA polymerases"/>
    <property type="match status" value="1"/>
</dbReference>
<dbReference type="PANTHER" id="PTHR24559">
    <property type="entry name" value="TRANSPOSON TY3-I GAG-POL POLYPROTEIN"/>
    <property type="match status" value="1"/>
</dbReference>
<dbReference type="PANTHER" id="PTHR24559:SF429">
    <property type="entry name" value="RNA-DIRECTED DNA POLYMERASE HOMOLOG"/>
    <property type="match status" value="1"/>
</dbReference>
<dbReference type="Proteomes" id="UP000325315">
    <property type="component" value="Unassembled WGS sequence"/>
</dbReference>